<dbReference type="Proteomes" id="UP000297299">
    <property type="component" value="Unassembled WGS sequence"/>
</dbReference>
<accession>A0A4Y8D7Z9</accession>
<feature type="compositionally biased region" description="Basic and acidic residues" evidence="1">
    <location>
        <begin position="79"/>
        <end position="98"/>
    </location>
</feature>
<proteinExistence type="predicted"/>
<sequence length="114" mass="12475">MEVKWQGQRSDTEAGLEMTTLNSTVQGCWWLLRMLACVGVGTEGTEACWGQEAICSICRGQEGARGQRYVGVLLRKEGVVEERESSREEAADRGEPKKTPRPSTVTKATGAREG</sequence>
<protein>
    <submittedName>
        <fullName evidence="2">Uncharacterized protein</fullName>
    </submittedName>
</protein>
<keyword evidence="3" id="KW-1185">Reference proteome</keyword>
<dbReference type="AlphaFoldDB" id="A0A4Y8D7Z9"/>
<evidence type="ECO:0000256" key="1">
    <source>
        <dbReference type="SAM" id="MobiDB-lite"/>
    </source>
</evidence>
<organism evidence="2 3">
    <name type="scientific">Botryotinia calthae</name>
    <dbReference type="NCBI Taxonomy" id="38488"/>
    <lineage>
        <taxon>Eukaryota</taxon>
        <taxon>Fungi</taxon>
        <taxon>Dikarya</taxon>
        <taxon>Ascomycota</taxon>
        <taxon>Pezizomycotina</taxon>
        <taxon>Leotiomycetes</taxon>
        <taxon>Helotiales</taxon>
        <taxon>Sclerotiniaceae</taxon>
        <taxon>Botryotinia</taxon>
    </lineage>
</organism>
<evidence type="ECO:0000313" key="2">
    <source>
        <dbReference type="EMBL" id="TEY72962.1"/>
    </source>
</evidence>
<name>A0A4Y8D7Z9_9HELO</name>
<dbReference type="PROSITE" id="PS51257">
    <property type="entry name" value="PROKAR_LIPOPROTEIN"/>
    <property type="match status" value="1"/>
</dbReference>
<evidence type="ECO:0000313" key="3">
    <source>
        <dbReference type="Proteomes" id="UP000297299"/>
    </source>
</evidence>
<reference evidence="2 3" key="1">
    <citation type="submission" date="2017-11" db="EMBL/GenBank/DDBJ databases">
        <title>Comparative genomics of Botrytis spp.</title>
        <authorList>
            <person name="Valero-Jimenez C.A."/>
            <person name="Tapia P."/>
            <person name="Veloso J."/>
            <person name="Silva-Moreno E."/>
            <person name="Staats M."/>
            <person name="Valdes J.H."/>
            <person name="Van Kan J.A.L."/>
        </authorList>
    </citation>
    <scope>NUCLEOTIDE SEQUENCE [LARGE SCALE GENOMIC DNA]</scope>
    <source>
        <strain evidence="2 3">MUCL2830</strain>
    </source>
</reference>
<gene>
    <name evidence="2" type="ORF">BOTCAL_0085g00100</name>
</gene>
<feature type="region of interest" description="Disordered" evidence="1">
    <location>
        <begin position="79"/>
        <end position="114"/>
    </location>
</feature>
<dbReference type="EMBL" id="PHWZ01000085">
    <property type="protein sequence ID" value="TEY72962.1"/>
    <property type="molecule type" value="Genomic_DNA"/>
</dbReference>
<comment type="caution">
    <text evidence="2">The sequence shown here is derived from an EMBL/GenBank/DDBJ whole genome shotgun (WGS) entry which is preliminary data.</text>
</comment>